<dbReference type="EMBL" id="GL945429">
    <property type="protein sequence ID" value="EGO28983.1"/>
    <property type="molecule type" value="Genomic_DNA"/>
</dbReference>
<protein>
    <submittedName>
        <fullName evidence="3">Uncharacterized protein</fullName>
    </submittedName>
</protein>
<dbReference type="GeneID" id="18814093"/>
<gene>
    <name evidence="3" type="ORF">SERLADRAFT_432995</name>
</gene>
<evidence type="ECO:0000256" key="2">
    <source>
        <dbReference type="SAM" id="MobiDB-lite"/>
    </source>
</evidence>
<name>F8NIV0_SERL9</name>
<dbReference type="AlphaFoldDB" id="F8NIV0"/>
<organism>
    <name type="scientific">Serpula lacrymans var. lacrymans (strain S7.9)</name>
    <name type="common">Dry rot fungus</name>
    <dbReference type="NCBI Taxonomy" id="578457"/>
    <lineage>
        <taxon>Eukaryota</taxon>
        <taxon>Fungi</taxon>
        <taxon>Dikarya</taxon>
        <taxon>Basidiomycota</taxon>
        <taxon>Agaricomycotina</taxon>
        <taxon>Agaricomycetes</taxon>
        <taxon>Agaricomycetidae</taxon>
        <taxon>Boletales</taxon>
        <taxon>Coniophorineae</taxon>
        <taxon>Serpulaceae</taxon>
        <taxon>Serpula</taxon>
    </lineage>
</organism>
<dbReference type="RefSeq" id="XP_007313225.1">
    <property type="nucleotide sequence ID" value="XM_007313163.1"/>
</dbReference>
<feature type="coiled-coil region" evidence="1">
    <location>
        <begin position="59"/>
        <end position="86"/>
    </location>
</feature>
<dbReference type="HOGENOM" id="CLU_049214_0_0_1"/>
<keyword evidence="1" id="KW-0175">Coiled coil</keyword>
<dbReference type="OrthoDB" id="3269175at2759"/>
<dbReference type="KEGG" id="sla:SERLADRAFT_432995"/>
<accession>F8NIV0</accession>
<evidence type="ECO:0000256" key="1">
    <source>
        <dbReference type="SAM" id="Coils"/>
    </source>
</evidence>
<feature type="region of interest" description="Disordered" evidence="2">
    <location>
        <begin position="1"/>
        <end position="22"/>
    </location>
</feature>
<evidence type="ECO:0000313" key="3">
    <source>
        <dbReference type="EMBL" id="EGO28983.1"/>
    </source>
</evidence>
<sequence length="481" mass="54490">MASEPNSHSQLEGPTNERTPNSNIIMLKAAIREIEDLKITHQHFRDITDKRVKVLNAENILFQQDNQQIKAEMDNLKKQIVALNKAGGVYCVECEESGGEEENNESDISGDREHMEDVLTSIQISLNNINPVTIALETLTPHQREALSFEAADSKPVKDAINEVFMRKLGVDKLKVKHLPDYLLSIDPSQCPKDTATQKISHCYNWKLSADDKANSKNLVEIQQWVILNAPVEIPPVVGMLQLVLPKNLKHQICVKFQYMARQDLSDTQEENLVSMSVSKAHRDSCAQSKLNQQICKQPFSTYTDKKFNAAFILNAMSDDEDNPDYRPTSDEVRTFISRAPDYWSEILQTIYDNLEKIPDPKPSKEKAMTLHVHGPIINNYPLPFTKLLKHWLCAWQIKPKLLALAEYSNILGSSRLAYSGTAWGDEENPIDDGLNGVVHRKQKQSAKDGDKIFIRIERVPKEDISTKAQNSLDEILGKTH</sequence>
<proteinExistence type="predicted"/>
<dbReference type="Proteomes" id="UP000008064">
    <property type="component" value="Unassembled WGS sequence"/>
</dbReference>
<reference evidence="3" key="1">
    <citation type="submission" date="2011-04" db="EMBL/GenBank/DDBJ databases">
        <title>Evolution of plant cell wall degrading machinery underlies the functional diversity of forest fungi.</title>
        <authorList>
            <consortium name="US DOE Joint Genome Institute (JGI-PGF)"/>
            <person name="Eastwood D.C."/>
            <person name="Floudas D."/>
            <person name="Binder M."/>
            <person name="Majcherczyk A."/>
            <person name="Schneider P."/>
            <person name="Aerts A."/>
            <person name="Asiegbu F.O."/>
            <person name="Baker S.E."/>
            <person name="Barry K."/>
            <person name="Bendiksby M."/>
            <person name="Blumentritt M."/>
            <person name="Coutinho P.M."/>
            <person name="Cullen D."/>
            <person name="Cullen D."/>
            <person name="Gathman A."/>
            <person name="Goodell B."/>
            <person name="Henrissat B."/>
            <person name="Ihrmark K."/>
            <person name="Kauserud H."/>
            <person name="Kohler A."/>
            <person name="LaButti K."/>
            <person name="Lapidus A."/>
            <person name="Lavin J.L."/>
            <person name="Lee Y.-H."/>
            <person name="Lindquist E."/>
            <person name="Lilly W."/>
            <person name="Lucas S."/>
            <person name="Morin E."/>
            <person name="Murat C."/>
            <person name="Oguiza J.A."/>
            <person name="Park J."/>
            <person name="Pisabarro A.G."/>
            <person name="Riley R."/>
            <person name="Rosling A."/>
            <person name="Salamov A."/>
            <person name="Schmidt O."/>
            <person name="Schmutz J."/>
            <person name="Skrede I."/>
            <person name="Stenlid J."/>
            <person name="Wiebenga A."/>
            <person name="Xie X."/>
            <person name="Kues U."/>
            <person name="Hibbett D.S."/>
            <person name="Hoffmeister D."/>
            <person name="Hogberg N."/>
            <person name="Martin F."/>
            <person name="Grigoriev I.V."/>
            <person name="Watkinson S.C."/>
        </authorList>
    </citation>
    <scope>NUCLEOTIDE SEQUENCE</scope>
    <source>
        <strain evidence="3">S7.9</strain>
    </source>
</reference>